<evidence type="ECO:0000313" key="2">
    <source>
        <dbReference type="EMBL" id="CAA9523656.1"/>
    </source>
</evidence>
<feature type="compositionally biased region" description="Basic residues" evidence="1">
    <location>
        <begin position="12"/>
        <end position="25"/>
    </location>
</feature>
<evidence type="ECO:0000256" key="1">
    <source>
        <dbReference type="SAM" id="MobiDB-lite"/>
    </source>
</evidence>
<feature type="compositionally biased region" description="Low complexity" evidence="1">
    <location>
        <begin position="27"/>
        <end position="36"/>
    </location>
</feature>
<accession>A0A6J4TJI1</accession>
<proteinExistence type="predicted"/>
<sequence length="63" mass="7438">VSNDRRPATTIRHTRRTRCRGRRATTRADPQRPARGGRPGRPRDPAPRRVHGYVRWTERRIDV</sequence>
<organism evidence="2">
    <name type="scientific">uncultured Solirubrobacteraceae bacterium</name>
    <dbReference type="NCBI Taxonomy" id="1162706"/>
    <lineage>
        <taxon>Bacteria</taxon>
        <taxon>Bacillati</taxon>
        <taxon>Actinomycetota</taxon>
        <taxon>Thermoleophilia</taxon>
        <taxon>Solirubrobacterales</taxon>
        <taxon>Solirubrobacteraceae</taxon>
        <taxon>environmental samples</taxon>
    </lineage>
</organism>
<feature type="region of interest" description="Disordered" evidence="1">
    <location>
        <begin position="1"/>
        <end position="50"/>
    </location>
</feature>
<dbReference type="AlphaFoldDB" id="A0A6J4TJI1"/>
<name>A0A6J4TJI1_9ACTN</name>
<reference evidence="2" key="1">
    <citation type="submission" date="2020-02" db="EMBL/GenBank/DDBJ databases">
        <authorList>
            <person name="Meier V. D."/>
        </authorList>
    </citation>
    <scope>NUCLEOTIDE SEQUENCE</scope>
    <source>
        <strain evidence="2">AVDCRST_MAG67</strain>
    </source>
</reference>
<feature type="non-terminal residue" evidence="2">
    <location>
        <position position="1"/>
    </location>
</feature>
<protein>
    <submittedName>
        <fullName evidence="2">Uncharacterized protein</fullName>
    </submittedName>
</protein>
<gene>
    <name evidence="2" type="ORF">AVDCRST_MAG67-3884</name>
</gene>
<dbReference type="EMBL" id="CADCVQ010000148">
    <property type="protein sequence ID" value="CAA9523656.1"/>
    <property type="molecule type" value="Genomic_DNA"/>
</dbReference>
<feature type="non-terminal residue" evidence="2">
    <location>
        <position position="63"/>
    </location>
</feature>